<accession>A0ABV3ZXI5</accession>
<keyword evidence="1" id="KW-0732">Signal</keyword>
<reference evidence="2 3" key="1">
    <citation type="journal article" date="2013" name="Int. J. Syst. Evol. Microbiol.">
        <title>Comamonas guangdongensis sp. nov., isolated from subterranean forest sediment, and emended description of the genus Comamonas.</title>
        <authorList>
            <person name="Zhang J."/>
            <person name="Wang Y."/>
            <person name="Zhou S."/>
            <person name="Wu C."/>
            <person name="He J."/>
            <person name="Li F."/>
        </authorList>
    </citation>
    <scope>NUCLEOTIDE SEQUENCE [LARGE SCALE GENOMIC DNA]</scope>
    <source>
        <strain evidence="2 3">CCTCC AB2011133</strain>
    </source>
</reference>
<dbReference type="Proteomes" id="UP001561046">
    <property type="component" value="Unassembled WGS sequence"/>
</dbReference>
<dbReference type="RefSeq" id="WP_369339447.1">
    <property type="nucleotide sequence ID" value="NZ_JBFYGN010000019.1"/>
</dbReference>
<feature type="signal peptide" evidence="1">
    <location>
        <begin position="1"/>
        <end position="24"/>
    </location>
</feature>
<dbReference type="EMBL" id="JBFYGN010000019">
    <property type="protein sequence ID" value="MEX8194262.1"/>
    <property type="molecule type" value="Genomic_DNA"/>
</dbReference>
<evidence type="ECO:0008006" key="4">
    <source>
        <dbReference type="Google" id="ProtNLM"/>
    </source>
</evidence>
<protein>
    <recommendedName>
        <fullName evidence="4">CopL family metal-binding regulatory protein</fullName>
    </recommendedName>
</protein>
<gene>
    <name evidence="2" type="ORF">AB6724_15595</name>
</gene>
<keyword evidence="3" id="KW-1185">Reference proteome</keyword>
<feature type="chain" id="PRO_5045925420" description="CopL family metal-binding regulatory protein" evidence="1">
    <location>
        <begin position="25"/>
        <end position="154"/>
    </location>
</feature>
<evidence type="ECO:0000313" key="2">
    <source>
        <dbReference type="EMBL" id="MEX8194262.1"/>
    </source>
</evidence>
<sequence length="154" mass="16095">MRRFLSLFMVVLLALRGLAGDAMAMELSGQPLHAGHAQVHARALDEMVAMAHSLHHAPADPLTDARPSGHHDMGPHHGAVPNTAAVCSADAGNSDCHQHEGHCTACGICHSTLANPQFTALSPGEMRAELSIHGTERFASAAPAELVKPPISAL</sequence>
<proteinExistence type="predicted"/>
<evidence type="ECO:0000313" key="3">
    <source>
        <dbReference type="Proteomes" id="UP001561046"/>
    </source>
</evidence>
<evidence type="ECO:0000256" key="1">
    <source>
        <dbReference type="SAM" id="SignalP"/>
    </source>
</evidence>
<comment type="caution">
    <text evidence="2">The sequence shown here is derived from an EMBL/GenBank/DDBJ whole genome shotgun (WGS) entry which is preliminary data.</text>
</comment>
<name>A0ABV3ZXI5_9BURK</name>
<organism evidence="2 3">
    <name type="scientific">Comamonas guangdongensis</name>
    <dbReference type="NCBI Taxonomy" id="510515"/>
    <lineage>
        <taxon>Bacteria</taxon>
        <taxon>Pseudomonadati</taxon>
        <taxon>Pseudomonadota</taxon>
        <taxon>Betaproteobacteria</taxon>
        <taxon>Burkholderiales</taxon>
        <taxon>Comamonadaceae</taxon>
        <taxon>Comamonas</taxon>
    </lineage>
</organism>